<evidence type="ECO:0000313" key="12">
    <source>
        <dbReference type="Proteomes" id="UP001055712"/>
    </source>
</evidence>
<protein>
    <recommendedName>
        <fullName evidence="3">3-hydroxyisobutyrate dehydrogenase</fullName>
        <ecNumber evidence="3">1.1.1.31</ecNumber>
    </recommendedName>
</protein>
<comment type="catalytic activity">
    <reaction evidence="7">
        <text>3-hydroxy-2-methylpropanoate + NAD(+) = 2-methyl-3-oxopropanoate + NADH + H(+)</text>
        <dbReference type="Rhea" id="RHEA:17681"/>
        <dbReference type="ChEBI" id="CHEBI:11805"/>
        <dbReference type="ChEBI" id="CHEBI:15378"/>
        <dbReference type="ChEBI" id="CHEBI:57540"/>
        <dbReference type="ChEBI" id="CHEBI:57700"/>
        <dbReference type="ChEBI" id="CHEBI:57945"/>
        <dbReference type="EC" id="1.1.1.31"/>
    </reaction>
</comment>
<organism evidence="11 12">
    <name type="scientific">Chlorella vulgaris</name>
    <name type="common">Green alga</name>
    <dbReference type="NCBI Taxonomy" id="3077"/>
    <lineage>
        <taxon>Eukaryota</taxon>
        <taxon>Viridiplantae</taxon>
        <taxon>Chlorophyta</taxon>
        <taxon>core chlorophytes</taxon>
        <taxon>Trebouxiophyceae</taxon>
        <taxon>Chlorellales</taxon>
        <taxon>Chlorellaceae</taxon>
        <taxon>Chlorella clade</taxon>
        <taxon>Chlorella</taxon>
    </lineage>
</organism>
<evidence type="ECO:0000256" key="4">
    <source>
        <dbReference type="ARBA" id="ARBA00022456"/>
    </source>
</evidence>
<dbReference type="InterPro" id="IPR008927">
    <property type="entry name" value="6-PGluconate_DH-like_C_sf"/>
</dbReference>
<comment type="caution">
    <text evidence="11">The sequence shown here is derived from an EMBL/GenBank/DDBJ whole genome shotgun (WGS) entry which is preliminary data.</text>
</comment>
<dbReference type="PANTHER" id="PTHR22981">
    <property type="entry name" value="3-HYDROXYISOBUTYRATE DEHYDROGENASE-RELATED"/>
    <property type="match status" value="1"/>
</dbReference>
<keyword evidence="5" id="KW-0560">Oxidoreductase</keyword>
<feature type="active site" evidence="8">
    <location>
        <position position="201"/>
    </location>
</feature>
<gene>
    <name evidence="11" type="ORF">D9Q98_007539</name>
</gene>
<dbReference type="PANTHER" id="PTHR22981:SF7">
    <property type="entry name" value="3-HYDROXYISOBUTYRATE DEHYDROGENASE, MITOCHONDRIAL"/>
    <property type="match status" value="1"/>
</dbReference>
<dbReference type="Gene3D" id="3.40.50.720">
    <property type="entry name" value="NAD(P)-binding Rossmann-like Domain"/>
    <property type="match status" value="1"/>
</dbReference>
<keyword evidence="6" id="KW-0520">NAD</keyword>
<dbReference type="Gene3D" id="1.10.1040.10">
    <property type="entry name" value="N-(1-d-carboxylethyl)-l-norvaline Dehydrogenase, domain 2"/>
    <property type="match status" value="1"/>
</dbReference>
<evidence type="ECO:0000313" key="11">
    <source>
        <dbReference type="EMBL" id="KAI3428715.1"/>
    </source>
</evidence>
<dbReference type="FunFam" id="1.10.1040.10:FF:000006">
    <property type="entry name" value="3-hydroxyisobutyrate dehydrogenase"/>
    <property type="match status" value="1"/>
</dbReference>
<comment type="pathway">
    <text evidence="1">Amino-acid degradation; L-valine degradation.</text>
</comment>
<dbReference type="SUPFAM" id="SSF51735">
    <property type="entry name" value="NAD(P)-binding Rossmann-fold domains"/>
    <property type="match status" value="1"/>
</dbReference>
<dbReference type="Proteomes" id="UP001055712">
    <property type="component" value="Unassembled WGS sequence"/>
</dbReference>
<dbReference type="InterPro" id="IPR036291">
    <property type="entry name" value="NAD(P)-bd_dom_sf"/>
</dbReference>
<dbReference type="OrthoDB" id="21615at2759"/>
<evidence type="ECO:0000256" key="3">
    <source>
        <dbReference type="ARBA" id="ARBA00012991"/>
    </source>
</evidence>
<keyword evidence="12" id="KW-1185">Reference proteome</keyword>
<feature type="domain" description="6-phosphogluconate dehydrogenase NADP-binding" evidence="9">
    <location>
        <begin position="15"/>
        <end position="192"/>
    </location>
</feature>
<dbReference type="SUPFAM" id="SSF48179">
    <property type="entry name" value="6-phosphogluconate dehydrogenase C-terminal domain-like"/>
    <property type="match status" value="1"/>
</dbReference>
<evidence type="ECO:0000259" key="9">
    <source>
        <dbReference type="Pfam" id="PF03446"/>
    </source>
</evidence>
<dbReference type="EMBL" id="SIDB01000009">
    <property type="protein sequence ID" value="KAI3428715.1"/>
    <property type="molecule type" value="Genomic_DNA"/>
</dbReference>
<dbReference type="InterPro" id="IPR011548">
    <property type="entry name" value="HIBADH"/>
</dbReference>
<proteinExistence type="inferred from homology"/>
<dbReference type="InterPro" id="IPR029154">
    <property type="entry name" value="HIBADH-like_NADP-bd"/>
</dbReference>
<name>A0A9D4YVZ2_CHLVU</name>
<dbReference type="NCBIfam" id="TIGR01692">
    <property type="entry name" value="HIBADH"/>
    <property type="match status" value="1"/>
</dbReference>
<accession>A0A9D4YVZ2</accession>
<dbReference type="AlphaFoldDB" id="A0A9D4YVZ2"/>
<evidence type="ECO:0000256" key="1">
    <source>
        <dbReference type="ARBA" id="ARBA00005109"/>
    </source>
</evidence>
<dbReference type="InterPro" id="IPR013328">
    <property type="entry name" value="6PGD_dom2"/>
</dbReference>
<dbReference type="PIRSF" id="PIRSF000103">
    <property type="entry name" value="HIBADH"/>
    <property type="match status" value="1"/>
</dbReference>
<sequence>MGLAPTAPVAQRLLVGLVGVGNMGAAMATRLLGAGYRLIVCDRNEEAVRRLQQAGAKAADTPAALAATPGLSAIISMLPSSEHVRAAYLGPHGILSLEPRQLHPHLLVDCSTIDPITAQEVAAAAADTSLHPHASDAHDGQQSPMMIDAPVSGGVPGAQAGSLTFMCGGPAAAVDAARPLLEVMGKRVIYCGSNGTGQTAKLCNNLVLAVSMAAVAEGLSLGKRLGLSPELLSEIFNTSSARCWSSDTYNPAPGVMEGVPSSRAYKGGFASRLMVKDLGLAIKAAQHCHAPLPMAEEARRLYDQVDPALDFSAIYKNVYKC</sequence>
<dbReference type="GO" id="GO:0051287">
    <property type="term" value="F:NAD binding"/>
    <property type="evidence" value="ECO:0007669"/>
    <property type="project" value="InterPro"/>
</dbReference>
<reference evidence="11" key="1">
    <citation type="journal article" date="2019" name="Plant J.">
        <title>Chlorella vulgaris genome assembly and annotation reveals the molecular basis for metabolic acclimation to high light conditions.</title>
        <authorList>
            <person name="Cecchin M."/>
            <person name="Marcolungo L."/>
            <person name="Rossato M."/>
            <person name="Girolomoni L."/>
            <person name="Cosentino E."/>
            <person name="Cuine S."/>
            <person name="Li-Beisson Y."/>
            <person name="Delledonne M."/>
            <person name="Ballottari M."/>
        </authorList>
    </citation>
    <scope>NUCLEOTIDE SEQUENCE</scope>
    <source>
        <strain evidence="11">211/11P</strain>
    </source>
</reference>
<evidence type="ECO:0000256" key="6">
    <source>
        <dbReference type="ARBA" id="ARBA00023027"/>
    </source>
</evidence>
<evidence type="ECO:0000256" key="2">
    <source>
        <dbReference type="ARBA" id="ARBA00006013"/>
    </source>
</evidence>
<comment type="similarity">
    <text evidence="2">Belongs to the HIBADH-related family. 3-hydroxyisobutyrate dehydrogenase subfamily.</text>
</comment>
<dbReference type="Pfam" id="PF03446">
    <property type="entry name" value="NAD_binding_2"/>
    <property type="match status" value="1"/>
</dbReference>
<evidence type="ECO:0000256" key="5">
    <source>
        <dbReference type="ARBA" id="ARBA00023002"/>
    </source>
</evidence>
<evidence type="ECO:0000259" key="10">
    <source>
        <dbReference type="Pfam" id="PF14833"/>
    </source>
</evidence>
<dbReference type="GO" id="GO:0008442">
    <property type="term" value="F:3-hydroxyisobutyrate dehydrogenase activity"/>
    <property type="evidence" value="ECO:0007669"/>
    <property type="project" value="UniProtKB-EC"/>
</dbReference>
<reference evidence="11" key="2">
    <citation type="submission" date="2020-11" db="EMBL/GenBank/DDBJ databases">
        <authorList>
            <person name="Cecchin M."/>
            <person name="Marcolungo L."/>
            <person name="Rossato M."/>
            <person name="Girolomoni L."/>
            <person name="Cosentino E."/>
            <person name="Cuine S."/>
            <person name="Li-Beisson Y."/>
            <person name="Delledonne M."/>
            <person name="Ballottari M."/>
        </authorList>
    </citation>
    <scope>NUCLEOTIDE SEQUENCE</scope>
    <source>
        <strain evidence="11">211/11P</strain>
        <tissue evidence="11">Whole cell</tissue>
    </source>
</reference>
<dbReference type="InterPro" id="IPR015815">
    <property type="entry name" value="HIBADH-related"/>
</dbReference>
<dbReference type="InterPro" id="IPR006115">
    <property type="entry name" value="6PGDH_NADP-bd"/>
</dbReference>
<keyword evidence="4" id="KW-0101">Branched-chain amino acid catabolism</keyword>
<evidence type="ECO:0000256" key="7">
    <source>
        <dbReference type="ARBA" id="ARBA00049197"/>
    </source>
</evidence>
<feature type="domain" description="3-hydroxyisobutyrate dehydrogenase-like NAD-binding" evidence="10">
    <location>
        <begin position="195"/>
        <end position="314"/>
    </location>
</feature>
<dbReference type="GO" id="GO:0006574">
    <property type="term" value="P:L-valine catabolic process"/>
    <property type="evidence" value="ECO:0007669"/>
    <property type="project" value="TreeGrafter"/>
</dbReference>
<evidence type="ECO:0000256" key="8">
    <source>
        <dbReference type="PIRSR" id="PIRSR000103-1"/>
    </source>
</evidence>
<dbReference type="Pfam" id="PF14833">
    <property type="entry name" value="NAD_binding_11"/>
    <property type="match status" value="1"/>
</dbReference>
<dbReference type="GO" id="GO:0050661">
    <property type="term" value="F:NADP binding"/>
    <property type="evidence" value="ECO:0007669"/>
    <property type="project" value="InterPro"/>
</dbReference>
<dbReference type="EC" id="1.1.1.31" evidence="3"/>